<organism evidence="3 4">
    <name type="scientific">Steinernema carpocapsae</name>
    <name type="common">Entomopathogenic nematode</name>
    <dbReference type="NCBI Taxonomy" id="34508"/>
    <lineage>
        <taxon>Eukaryota</taxon>
        <taxon>Metazoa</taxon>
        <taxon>Ecdysozoa</taxon>
        <taxon>Nematoda</taxon>
        <taxon>Chromadorea</taxon>
        <taxon>Rhabditida</taxon>
        <taxon>Tylenchina</taxon>
        <taxon>Panagrolaimomorpha</taxon>
        <taxon>Strongyloidoidea</taxon>
        <taxon>Steinernematidae</taxon>
        <taxon>Steinernema</taxon>
    </lineage>
</organism>
<feature type="transmembrane region" description="Helical" evidence="2">
    <location>
        <begin position="104"/>
        <end position="126"/>
    </location>
</feature>
<evidence type="ECO:0000256" key="1">
    <source>
        <dbReference type="SAM" id="MobiDB-lite"/>
    </source>
</evidence>
<feature type="compositionally biased region" description="Basic and acidic residues" evidence="1">
    <location>
        <begin position="267"/>
        <end position="285"/>
    </location>
</feature>
<keyword evidence="2" id="KW-1133">Transmembrane helix</keyword>
<keyword evidence="2" id="KW-0472">Membrane</keyword>
<name>A0A4U5PEY8_STECR</name>
<keyword evidence="4" id="KW-1185">Reference proteome</keyword>
<reference evidence="3 4" key="2">
    <citation type="journal article" date="2019" name="G3 (Bethesda)">
        <title>Hybrid Assembly of the Genome of the Entomopathogenic Nematode Steinernema carpocapsae Identifies the X-Chromosome.</title>
        <authorList>
            <person name="Serra L."/>
            <person name="Macchietto M."/>
            <person name="Macias-Munoz A."/>
            <person name="McGill C.J."/>
            <person name="Rodriguez I.M."/>
            <person name="Rodriguez B."/>
            <person name="Murad R."/>
            <person name="Mortazavi A."/>
        </authorList>
    </citation>
    <scope>NUCLEOTIDE SEQUENCE [LARGE SCALE GENOMIC DNA]</scope>
    <source>
        <strain evidence="3 4">ALL</strain>
    </source>
</reference>
<feature type="compositionally biased region" description="Basic and acidic residues" evidence="1">
    <location>
        <begin position="189"/>
        <end position="201"/>
    </location>
</feature>
<dbReference type="Proteomes" id="UP000298663">
    <property type="component" value="Unassembled WGS sequence"/>
</dbReference>
<reference evidence="3 4" key="1">
    <citation type="journal article" date="2015" name="Genome Biol.">
        <title>Comparative genomics of Steinernema reveals deeply conserved gene regulatory networks.</title>
        <authorList>
            <person name="Dillman A.R."/>
            <person name="Macchietto M."/>
            <person name="Porter C.F."/>
            <person name="Rogers A."/>
            <person name="Williams B."/>
            <person name="Antoshechkin I."/>
            <person name="Lee M.M."/>
            <person name="Goodwin Z."/>
            <person name="Lu X."/>
            <person name="Lewis E.E."/>
            <person name="Goodrich-Blair H."/>
            <person name="Stock S.P."/>
            <person name="Adams B.J."/>
            <person name="Sternberg P.W."/>
            <person name="Mortazavi A."/>
        </authorList>
    </citation>
    <scope>NUCLEOTIDE SEQUENCE [LARGE SCALE GENOMIC DNA]</scope>
    <source>
        <strain evidence="3 4">ALL</strain>
    </source>
</reference>
<evidence type="ECO:0000313" key="4">
    <source>
        <dbReference type="Proteomes" id="UP000298663"/>
    </source>
</evidence>
<feature type="region of interest" description="Disordered" evidence="1">
    <location>
        <begin position="254"/>
        <end position="298"/>
    </location>
</feature>
<proteinExistence type="predicted"/>
<comment type="caution">
    <text evidence="3">The sequence shown here is derived from an EMBL/GenBank/DDBJ whole genome shotgun (WGS) entry which is preliminary data.</text>
</comment>
<feature type="compositionally biased region" description="Polar residues" evidence="1">
    <location>
        <begin position="154"/>
        <end position="188"/>
    </location>
</feature>
<sequence length="298" mass="33071">MRISRHHNDVWKQYNSSPHFRQFESPERSLLSSSRVPAMKPLQIFLAALFSGQIAATDDDGLSSAEHSYLSLLGMEQAPEMYMLLEKKMAEEDQDEVDAANTDLFVMCGMAVVAGLTILGLLILGIHGCRQISKQKKLIQAALKKLESRPPPRASSSDVLVEPTTPSMRQKKTQLPNVPSSTQMTDPASRSKTDLASRSKTTDTTSFAANSLVAANTQIENVRSQFIATNFARQASQFIVLNPLDHENHYENVETVARADMPPPPPPDKKPKAEVQPPPEKKQEDNDLYENMSLKKKA</sequence>
<feature type="region of interest" description="Disordered" evidence="1">
    <location>
        <begin position="145"/>
        <end position="203"/>
    </location>
</feature>
<dbReference type="AlphaFoldDB" id="A0A4U5PEY8"/>
<evidence type="ECO:0000313" key="3">
    <source>
        <dbReference type="EMBL" id="TKR95018.1"/>
    </source>
</evidence>
<protein>
    <submittedName>
        <fullName evidence="3">Uncharacterized protein</fullName>
    </submittedName>
</protein>
<accession>A0A4U5PEY8</accession>
<evidence type="ECO:0000256" key="2">
    <source>
        <dbReference type="SAM" id="Phobius"/>
    </source>
</evidence>
<dbReference type="EMBL" id="AZBU02000002">
    <property type="protein sequence ID" value="TKR95018.1"/>
    <property type="molecule type" value="Genomic_DNA"/>
</dbReference>
<keyword evidence="2" id="KW-0812">Transmembrane</keyword>
<gene>
    <name evidence="3" type="ORF">L596_009241</name>
</gene>